<keyword evidence="1" id="KW-0808">Transferase</keyword>
<accession>A0ABV7V9A2</accession>
<dbReference type="GO" id="GO:0032259">
    <property type="term" value="P:methylation"/>
    <property type="evidence" value="ECO:0007669"/>
    <property type="project" value="UniProtKB-KW"/>
</dbReference>
<protein>
    <submittedName>
        <fullName evidence="1">Class I SAM-dependent methyltransferase</fullName>
    </submittedName>
</protein>
<dbReference type="InterPro" id="IPR025690">
    <property type="entry name" value="Methyltransf_put"/>
</dbReference>
<dbReference type="InterPro" id="IPR029063">
    <property type="entry name" value="SAM-dependent_MTases_sf"/>
</dbReference>
<dbReference type="RefSeq" id="WP_379720140.1">
    <property type="nucleotide sequence ID" value="NZ_JBHRYJ010000001.1"/>
</dbReference>
<reference evidence="2" key="1">
    <citation type="journal article" date="2019" name="Int. J. Syst. Evol. Microbiol.">
        <title>The Global Catalogue of Microorganisms (GCM) 10K type strain sequencing project: providing services to taxonomists for standard genome sequencing and annotation.</title>
        <authorList>
            <consortium name="The Broad Institute Genomics Platform"/>
            <consortium name="The Broad Institute Genome Sequencing Center for Infectious Disease"/>
            <person name="Wu L."/>
            <person name="Ma J."/>
        </authorList>
    </citation>
    <scope>NUCLEOTIDE SEQUENCE [LARGE SCALE GENOMIC DNA]</scope>
    <source>
        <strain evidence="2">KCTC 42182</strain>
    </source>
</reference>
<dbReference type="Pfam" id="PF12692">
    <property type="entry name" value="Methyltransf_17"/>
    <property type="match status" value="1"/>
</dbReference>
<keyword evidence="2" id="KW-1185">Reference proteome</keyword>
<name>A0ABV7V9A2_9PROT</name>
<dbReference type="Proteomes" id="UP001595711">
    <property type="component" value="Unassembled WGS sequence"/>
</dbReference>
<comment type="caution">
    <text evidence="1">The sequence shown here is derived from an EMBL/GenBank/DDBJ whole genome shotgun (WGS) entry which is preliminary data.</text>
</comment>
<evidence type="ECO:0000313" key="2">
    <source>
        <dbReference type="Proteomes" id="UP001595711"/>
    </source>
</evidence>
<dbReference type="GO" id="GO:0008168">
    <property type="term" value="F:methyltransferase activity"/>
    <property type="evidence" value="ECO:0007669"/>
    <property type="project" value="UniProtKB-KW"/>
</dbReference>
<gene>
    <name evidence="1" type="ORF">ACFOOQ_00490</name>
</gene>
<dbReference type="Gene3D" id="3.40.50.150">
    <property type="entry name" value="Vaccinia Virus protein VP39"/>
    <property type="match status" value="1"/>
</dbReference>
<dbReference type="SUPFAM" id="SSF53335">
    <property type="entry name" value="S-adenosyl-L-methionine-dependent methyltransferases"/>
    <property type="match status" value="1"/>
</dbReference>
<keyword evidence="1" id="KW-0489">Methyltransferase</keyword>
<proteinExistence type="predicted"/>
<dbReference type="EMBL" id="JBHRYJ010000001">
    <property type="protein sequence ID" value="MFC3674000.1"/>
    <property type="molecule type" value="Genomic_DNA"/>
</dbReference>
<sequence>MSRLDSFIRRLEAQRSLLDWAAASIGDRPGLVLEVGLGNGRTYDHLRQKLPGRDIYAFDRANNANPASVPPPDRLLLGDFFDTLPEFARQRPGQAVLIHADAGLGDPAANVIQVRKVAAMVPALAASGAIILSDQRFEHPDLLLQDAPVPIPPNRYYVFIRK</sequence>
<evidence type="ECO:0000313" key="1">
    <source>
        <dbReference type="EMBL" id="MFC3674000.1"/>
    </source>
</evidence>
<organism evidence="1 2">
    <name type="scientific">Ferrovibrio xuzhouensis</name>
    <dbReference type="NCBI Taxonomy" id="1576914"/>
    <lineage>
        <taxon>Bacteria</taxon>
        <taxon>Pseudomonadati</taxon>
        <taxon>Pseudomonadota</taxon>
        <taxon>Alphaproteobacteria</taxon>
        <taxon>Rhodospirillales</taxon>
        <taxon>Rhodospirillaceae</taxon>
        <taxon>Ferrovibrio</taxon>
    </lineage>
</organism>